<dbReference type="EMBL" id="CAJVPP010002146">
    <property type="protein sequence ID" value="CAG8589117.1"/>
    <property type="molecule type" value="Genomic_DNA"/>
</dbReference>
<evidence type="ECO:0000313" key="3">
    <source>
        <dbReference type="Proteomes" id="UP000789375"/>
    </source>
</evidence>
<proteinExistence type="predicted"/>
<reference evidence="2" key="1">
    <citation type="submission" date="2021-06" db="EMBL/GenBank/DDBJ databases">
        <authorList>
            <person name="Kallberg Y."/>
            <person name="Tangrot J."/>
            <person name="Rosling A."/>
        </authorList>
    </citation>
    <scope>NUCLEOTIDE SEQUENCE</scope>
    <source>
        <strain evidence="2">87-6 pot B 2015</strain>
    </source>
</reference>
<name>A0A9N9G8Q5_FUNMO</name>
<dbReference type="Proteomes" id="UP000789375">
    <property type="component" value="Unassembled WGS sequence"/>
</dbReference>
<gene>
    <name evidence="2" type="ORF">FMOSSE_LOCUS8344</name>
</gene>
<keyword evidence="3" id="KW-1185">Reference proteome</keyword>
<evidence type="ECO:0000256" key="1">
    <source>
        <dbReference type="SAM" id="MobiDB-lite"/>
    </source>
</evidence>
<evidence type="ECO:0000313" key="2">
    <source>
        <dbReference type="EMBL" id="CAG8589117.1"/>
    </source>
</evidence>
<comment type="caution">
    <text evidence="2">The sequence shown here is derived from an EMBL/GenBank/DDBJ whole genome shotgun (WGS) entry which is preliminary data.</text>
</comment>
<organism evidence="2 3">
    <name type="scientific">Funneliformis mosseae</name>
    <name type="common">Endomycorrhizal fungus</name>
    <name type="synonym">Glomus mosseae</name>
    <dbReference type="NCBI Taxonomy" id="27381"/>
    <lineage>
        <taxon>Eukaryota</taxon>
        <taxon>Fungi</taxon>
        <taxon>Fungi incertae sedis</taxon>
        <taxon>Mucoromycota</taxon>
        <taxon>Glomeromycotina</taxon>
        <taxon>Glomeromycetes</taxon>
        <taxon>Glomerales</taxon>
        <taxon>Glomeraceae</taxon>
        <taxon>Funneliformis</taxon>
    </lineage>
</organism>
<protein>
    <submittedName>
        <fullName evidence="2">5594_t:CDS:1</fullName>
    </submittedName>
</protein>
<feature type="region of interest" description="Disordered" evidence="1">
    <location>
        <begin position="56"/>
        <end position="77"/>
    </location>
</feature>
<dbReference type="AlphaFoldDB" id="A0A9N9G8Q5"/>
<sequence>MSATSLDYGTMLSYNKDLPDHKNSINFVELYHQITKNQAIKERVSLLVKNYGITNCSQESPEKKGATTSPPSNKLEDALKLLRLAPNQV</sequence>
<accession>A0A9N9G8Q5</accession>